<proteinExistence type="predicted"/>
<evidence type="ECO:0000313" key="1">
    <source>
        <dbReference type="EMBL" id="KAK6496047.1"/>
    </source>
</evidence>
<dbReference type="AlphaFoldDB" id="A0AAV9VS39"/>
<comment type="caution">
    <text evidence="1">The sequence shown here is derived from an EMBL/GenBank/DDBJ whole genome shotgun (WGS) entry which is preliminary data.</text>
</comment>
<sequence length="85" mass="9944">MPRAACQSPIYWQPGPLSLLSHMSPYLLVHAFKEGAPSWIEQCRKSLKYSYPDRNFETSPRRREDILEESVVIRRIRSLNPKTTI</sequence>
<keyword evidence="2" id="KW-1185">Reference proteome</keyword>
<gene>
    <name evidence="1" type="ORF">TWF481_002072</name>
</gene>
<accession>A0AAV9VS39</accession>
<organism evidence="1 2">
    <name type="scientific">Arthrobotrys musiformis</name>
    <dbReference type="NCBI Taxonomy" id="47236"/>
    <lineage>
        <taxon>Eukaryota</taxon>
        <taxon>Fungi</taxon>
        <taxon>Dikarya</taxon>
        <taxon>Ascomycota</taxon>
        <taxon>Pezizomycotina</taxon>
        <taxon>Orbiliomycetes</taxon>
        <taxon>Orbiliales</taxon>
        <taxon>Orbiliaceae</taxon>
        <taxon>Arthrobotrys</taxon>
    </lineage>
</organism>
<dbReference type="Proteomes" id="UP001370758">
    <property type="component" value="Unassembled WGS sequence"/>
</dbReference>
<dbReference type="EMBL" id="JAVHJL010000011">
    <property type="protein sequence ID" value="KAK6496047.1"/>
    <property type="molecule type" value="Genomic_DNA"/>
</dbReference>
<reference evidence="1 2" key="1">
    <citation type="submission" date="2023-08" db="EMBL/GenBank/DDBJ databases">
        <authorList>
            <person name="Palmer J.M."/>
        </authorList>
    </citation>
    <scope>NUCLEOTIDE SEQUENCE [LARGE SCALE GENOMIC DNA]</scope>
    <source>
        <strain evidence="1 2">TWF481</strain>
    </source>
</reference>
<evidence type="ECO:0000313" key="2">
    <source>
        <dbReference type="Proteomes" id="UP001370758"/>
    </source>
</evidence>
<name>A0AAV9VS39_9PEZI</name>
<protein>
    <submittedName>
        <fullName evidence="1">Uncharacterized protein</fullName>
    </submittedName>
</protein>